<keyword evidence="3" id="KW-1015">Disulfide bond</keyword>
<dbReference type="OrthoDB" id="9945628at2759"/>
<dbReference type="GO" id="GO:0098609">
    <property type="term" value="P:cell-cell adhesion"/>
    <property type="evidence" value="ECO:0007669"/>
    <property type="project" value="TreeGrafter"/>
</dbReference>
<dbReference type="PANTHER" id="PTHR11640">
    <property type="entry name" value="NEPHRIN"/>
    <property type="match status" value="1"/>
</dbReference>
<dbReference type="InterPro" id="IPR013783">
    <property type="entry name" value="Ig-like_fold"/>
</dbReference>
<evidence type="ECO:0000256" key="3">
    <source>
        <dbReference type="ARBA" id="ARBA00023157"/>
    </source>
</evidence>
<keyword evidence="10" id="KW-1185">Reference proteome</keyword>
<organism evidence="10 11">
    <name type="scientific">Austrofundulus limnaeus</name>
    <name type="common">Annual killifish</name>
    <dbReference type="NCBI Taxonomy" id="52670"/>
    <lineage>
        <taxon>Eukaryota</taxon>
        <taxon>Metazoa</taxon>
        <taxon>Chordata</taxon>
        <taxon>Craniata</taxon>
        <taxon>Vertebrata</taxon>
        <taxon>Euteleostomi</taxon>
        <taxon>Actinopterygii</taxon>
        <taxon>Neopterygii</taxon>
        <taxon>Teleostei</taxon>
        <taxon>Neoteleostei</taxon>
        <taxon>Acanthomorphata</taxon>
        <taxon>Ovalentaria</taxon>
        <taxon>Atherinomorphae</taxon>
        <taxon>Cyprinodontiformes</taxon>
        <taxon>Rivulidae</taxon>
        <taxon>Austrofundulus</taxon>
    </lineage>
</organism>
<proteinExistence type="predicted"/>
<protein>
    <submittedName>
        <fullName evidence="11">CD166 antigen homolog</fullName>
    </submittedName>
</protein>
<dbReference type="GO" id="GO:0005911">
    <property type="term" value="C:cell-cell junction"/>
    <property type="evidence" value="ECO:0007669"/>
    <property type="project" value="TreeGrafter"/>
</dbReference>
<reference evidence="11" key="1">
    <citation type="submission" date="2025-08" db="UniProtKB">
        <authorList>
            <consortium name="RefSeq"/>
        </authorList>
    </citation>
    <scope>IDENTIFICATION</scope>
</reference>
<keyword evidence="5" id="KW-0393">Immunoglobulin domain</keyword>
<accession>A0A2I4D369</accession>
<dbReference type="PROSITE" id="PS50835">
    <property type="entry name" value="IG_LIKE"/>
    <property type="match status" value="4"/>
</dbReference>
<sequence>MDPAVFPLVLLTCLTLFTVLETQSITALYGETIVIPCNGGNPPPEDLVFIKWIYKRDDGTTGDLLIKQIDSEQATVQAIDEYARRVSISDTFSLLISQASLKDQKVFTCMLVSVSANQEYSSNVIVQKAPSSVQIFDTSEALQKDKLTIVGTCVVADSNPAADISWKKSGNLLVSDGKAVVISSSFKLNPATGLSTTTSTLQYAAAKEDSDAVFTCISTYNRTNKDVDLKPFPIYYPSEKASLQILSKEPIVEGSNVTLKCHGDGSPPPSSFFFYKKGVKELVENSNTYILTSIGRDAAGEYKCSLADDEKIMASKHIVVNYIDLTVSLTGRTVKKLGDVLPVKTEMNTSGNATVTWIKNGVKVKEPQFNSLTYADAGVYICKVSMSGLTEQRRFELVVEGKPWIINLRKHIMDRSQVLICEANAVPEPRFEWSIGSKTEDSFNYTDGKAVSKITVVPEGNLTVSCTVTNSYGEDVKTIDLYPEPSGNSSDHIKLIAVGLVVGLVSLAAVAGLAFCLRRKSRRQGSWSTRERNTGTPEENETLQHHNI</sequence>
<feature type="transmembrane region" description="Helical" evidence="7">
    <location>
        <begin position="495"/>
        <end position="517"/>
    </location>
</feature>
<evidence type="ECO:0000259" key="9">
    <source>
        <dbReference type="PROSITE" id="PS50835"/>
    </source>
</evidence>
<evidence type="ECO:0000256" key="8">
    <source>
        <dbReference type="SAM" id="SignalP"/>
    </source>
</evidence>
<dbReference type="SMART" id="SM00409">
    <property type="entry name" value="IG"/>
    <property type="match status" value="3"/>
</dbReference>
<dbReference type="PANTHER" id="PTHR11640:SF148">
    <property type="entry name" value="CD166 ANTIGEN HOMOLOG A"/>
    <property type="match status" value="1"/>
</dbReference>
<keyword evidence="7" id="KW-1133">Transmembrane helix</keyword>
<dbReference type="KEGG" id="alim:106534552"/>
<evidence type="ECO:0000256" key="7">
    <source>
        <dbReference type="SAM" id="Phobius"/>
    </source>
</evidence>
<gene>
    <name evidence="11" type="primary">LOC106534552</name>
</gene>
<feature type="domain" description="Ig-like" evidence="9">
    <location>
        <begin position="3"/>
        <end position="125"/>
    </location>
</feature>
<dbReference type="InterPro" id="IPR013162">
    <property type="entry name" value="CD80_C2-set"/>
</dbReference>
<dbReference type="STRING" id="52670.A0A2I4D369"/>
<comment type="subcellular location">
    <subcellularLocation>
        <location evidence="1">Membrane</location>
        <topology evidence="1">Single-pass type I membrane protein</topology>
    </subcellularLocation>
</comment>
<dbReference type="GO" id="GO:0050839">
    <property type="term" value="F:cell adhesion molecule binding"/>
    <property type="evidence" value="ECO:0007669"/>
    <property type="project" value="TreeGrafter"/>
</dbReference>
<dbReference type="GeneID" id="106534552"/>
<dbReference type="SUPFAM" id="SSF48726">
    <property type="entry name" value="Immunoglobulin"/>
    <property type="match status" value="4"/>
</dbReference>
<dbReference type="InterPro" id="IPR036179">
    <property type="entry name" value="Ig-like_dom_sf"/>
</dbReference>
<feature type="domain" description="Ig-like" evidence="9">
    <location>
        <begin position="237"/>
        <end position="314"/>
    </location>
</feature>
<evidence type="ECO:0000256" key="5">
    <source>
        <dbReference type="ARBA" id="ARBA00023319"/>
    </source>
</evidence>
<dbReference type="AlphaFoldDB" id="A0A2I4D369"/>
<keyword evidence="8" id="KW-0732">Signal</keyword>
<dbReference type="InterPro" id="IPR051275">
    <property type="entry name" value="Cell_adhesion_signaling"/>
</dbReference>
<evidence type="ECO:0000313" key="10">
    <source>
        <dbReference type="Proteomes" id="UP000192220"/>
    </source>
</evidence>
<dbReference type="InterPro" id="IPR003599">
    <property type="entry name" value="Ig_sub"/>
</dbReference>
<dbReference type="Pfam" id="PF08205">
    <property type="entry name" value="C2-set_2"/>
    <property type="match status" value="1"/>
</dbReference>
<feature type="signal peptide" evidence="8">
    <location>
        <begin position="1"/>
        <end position="22"/>
    </location>
</feature>
<dbReference type="Proteomes" id="UP000192220">
    <property type="component" value="Unplaced"/>
</dbReference>
<name>A0A2I4D369_AUSLI</name>
<keyword evidence="2 7" id="KW-0472">Membrane</keyword>
<feature type="domain" description="Ig-like" evidence="9">
    <location>
        <begin position="130"/>
        <end position="228"/>
    </location>
</feature>
<dbReference type="GO" id="GO:0005886">
    <property type="term" value="C:plasma membrane"/>
    <property type="evidence" value="ECO:0007669"/>
    <property type="project" value="TreeGrafter"/>
</dbReference>
<evidence type="ECO:0000256" key="2">
    <source>
        <dbReference type="ARBA" id="ARBA00023136"/>
    </source>
</evidence>
<evidence type="ECO:0000256" key="1">
    <source>
        <dbReference type="ARBA" id="ARBA00004479"/>
    </source>
</evidence>
<keyword evidence="4" id="KW-0325">Glycoprotein</keyword>
<evidence type="ECO:0000313" key="11">
    <source>
        <dbReference type="RefSeq" id="XP_013886692.1"/>
    </source>
</evidence>
<dbReference type="Pfam" id="PF13927">
    <property type="entry name" value="Ig_3"/>
    <property type="match status" value="1"/>
</dbReference>
<keyword evidence="7" id="KW-0812">Transmembrane</keyword>
<feature type="domain" description="Ig-like" evidence="9">
    <location>
        <begin position="331"/>
        <end position="396"/>
    </location>
</feature>
<feature type="region of interest" description="Disordered" evidence="6">
    <location>
        <begin position="526"/>
        <end position="548"/>
    </location>
</feature>
<dbReference type="Gene3D" id="2.60.40.10">
    <property type="entry name" value="Immunoglobulins"/>
    <property type="match status" value="4"/>
</dbReference>
<feature type="chain" id="PRO_5014132655" evidence="8">
    <location>
        <begin position="23"/>
        <end position="548"/>
    </location>
</feature>
<evidence type="ECO:0000256" key="4">
    <source>
        <dbReference type="ARBA" id="ARBA00023180"/>
    </source>
</evidence>
<dbReference type="RefSeq" id="XP_013886692.1">
    <property type="nucleotide sequence ID" value="XM_014031238.1"/>
</dbReference>
<evidence type="ECO:0000256" key="6">
    <source>
        <dbReference type="SAM" id="MobiDB-lite"/>
    </source>
</evidence>
<dbReference type="InterPro" id="IPR007110">
    <property type="entry name" value="Ig-like_dom"/>
</dbReference>
<dbReference type="InParanoid" id="A0A2I4D369"/>